<dbReference type="OrthoDB" id="5286008at2759"/>
<sequence>MNVSPASPPLSHLLPPLILGGAGFSHQVSRNPNSAQAREVLKRAFQLGLRAIDTSAYYHPSEILLGEALSHPDVAPHYSRDQYLLMTKVGRITATQFDYSPAWVRQSVMRSLQRLRTQYLDVVFCHDVEFVPEEEVMEAIGVLLDLVCEGHIRYVGISGYSIDILTRIARRVPQRYSRPLDAVQNWAQMTLQNDRLAQEGLHAFQEAGVSCVCNSSPLAIGLLRAKGVPVGDLGDFHPAPSGLRSAVRKAADYVTEQGESMAALALRHSIRRGQSLSTTEFRITTIMGITSIAELEDNLATARQVLRVTNEPRWLWSADSGLAAESSTAKGDEKLRAAVHHLLGPWLDYCFPSPGPGWDVATKSQWPPDYDPRRHRSRREGE</sequence>
<dbReference type="InterPro" id="IPR036812">
    <property type="entry name" value="NAD(P)_OxRdtase_dom_sf"/>
</dbReference>
<proteinExistence type="predicted"/>
<evidence type="ECO:0000256" key="2">
    <source>
        <dbReference type="SAM" id="MobiDB-lite"/>
    </source>
</evidence>
<reference evidence="4" key="1">
    <citation type="submission" date="2022-11" db="EMBL/GenBank/DDBJ databases">
        <authorList>
            <person name="Petersen C."/>
        </authorList>
    </citation>
    <scope>NUCLEOTIDE SEQUENCE</scope>
    <source>
        <strain evidence="4">IBT 26290</strain>
    </source>
</reference>
<reference evidence="4" key="2">
    <citation type="journal article" date="2023" name="IMA Fungus">
        <title>Comparative genomic study of the Penicillium genus elucidates a diverse pangenome and 15 lateral gene transfer events.</title>
        <authorList>
            <person name="Petersen C."/>
            <person name="Sorensen T."/>
            <person name="Nielsen M.R."/>
            <person name="Sondergaard T.E."/>
            <person name="Sorensen J.L."/>
            <person name="Fitzpatrick D.A."/>
            <person name="Frisvad J.C."/>
            <person name="Nielsen K.L."/>
        </authorList>
    </citation>
    <scope>NUCLEOTIDE SEQUENCE</scope>
    <source>
        <strain evidence="4">IBT 26290</strain>
    </source>
</reference>
<dbReference type="InterPro" id="IPR020471">
    <property type="entry name" value="AKR"/>
</dbReference>
<dbReference type="EMBL" id="JAPQKN010000004">
    <property type="protein sequence ID" value="KAJ5160366.1"/>
    <property type="molecule type" value="Genomic_DNA"/>
</dbReference>
<feature type="region of interest" description="Disordered" evidence="2">
    <location>
        <begin position="359"/>
        <end position="382"/>
    </location>
</feature>
<dbReference type="GeneID" id="81428671"/>
<gene>
    <name evidence="4" type="ORF">N7482_007370</name>
</gene>
<protein>
    <recommendedName>
        <fullName evidence="3">NADP-dependent oxidoreductase domain-containing protein</fullName>
    </recommendedName>
</protein>
<dbReference type="AlphaFoldDB" id="A0A9W9LKI5"/>
<evidence type="ECO:0000256" key="1">
    <source>
        <dbReference type="ARBA" id="ARBA00023002"/>
    </source>
</evidence>
<accession>A0A9W9LKI5</accession>
<feature type="compositionally biased region" description="Basic residues" evidence="2">
    <location>
        <begin position="373"/>
        <end position="382"/>
    </location>
</feature>
<dbReference type="GO" id="GO:0070485">
    <property type="term" value="P:dehydro-D-arabinono-1,4-lactone biosynthetic process"/>
    <property type="evidence" value="ECO:0007669"/>
    <property type="project" value="TreeGrafter"/>
</dbReference>
<comment type="caution">
    <text evidence="4">The sequence shown here is derived from an EMBL/GenBank/DDBJ whole genome shotgun (WGS) entry which is preliminary data.</text>
</comment>
<organism evidence="4 5">
    <name type="scientific">Penicillium canariense</name>
    <dbReference type="NCBI Taxonomy" id="189055"/>
    <lineage>
        <taxon>Eukaryota</taxon>
        <taxon>Fungi</taxon>
        <taxon>Dikarya</taxon>
        <taxon>Ascomycota</taxon>
        <taxon>Pezizomycotina</taxon>
        <taxon>Eurotiomycetes</taxon>
        <taxon>Eurotiomycetidae</taxon>
        <taxon>Eurotiales</taxon>
        <taxon>Aspergillaceae</taxon>
        <taxon>Penicillium</taxon>
    </lineage>
</organism>
<dbReference type="GO" id="GO:0005829">
    <property type="term" value="C:cytosol"/>
    <property type="evidence" value="ECO:0007669"/>
    <property type="project" value="TreeGrafter"/>
</dbReference>
<keyword evidence="5" id="KW-1185">Reference proteome</keyword>
<dbReference type="GO" id="GO:0045290">
    <property type="term" value="F:D-arabinose 1-dehydrogenase [NAD(P)+] activity"/>
    <property type="evidence" value="ECO:0007669"/>
    <property type="project" value="TreeGrafter"/>
</dbReference>
<name>A0A9W9LKI5_9EURO</name>
<dbReference type="PANTHER" id="PTHR42686:SF1">
    <property type="entry name" value="GH17980P-RELATED"/>
    <property type="match status" value="1"/>
</dbReference>
<dbReference type="Gene3D" id="3.20.20.100">
    <property type="entry name" value="NADP-dependent oxidoreductase domain"/>
    <property type="match status" value="1"/>
</dbReference>
<keyword evidence="1" id="KW-0560">Oxidoreductase</keyword>
<feature type="domain" description="NADP-dependent oxidoreductase" evidence="3">
    <location>
        <begin position="16"/>
        <end position="302"/>
    </location>
</feature>
<dbReference type="RefSeq" id="XP_056541924.1">
    <property type="nucleotide sequence ID" value="XM_056689495.1"/>
</dbReference>
<dbReference type="SUPFAM" id="SSF51430">
    <property type="entry name" value="NAD(P)-linked oxidoreductase"/>
    <property type="match status" value="1"/>
</dbReference>
<dbReference type="PANTHER" id="PTHR42686">
    <property type="entry name" value="GH17980P-RELATED"/>
    <property type="match status" value="1"/>
</dbReference>
<evidence type="ECO:0000313" key="4">
    <source>
        <dbReference type="EMBL" id="KAJ5160366.1"/>
    </source>
</evidence>
<dbReference type="InterPro" id="IPR023210">
    <property type="entry name" value="NADP_OxRdtase_dom"/>
</dbReference>
<evidence type="ECO:0000313" key="5">
    <source>
        <dbReference type="Proteomes" id="UP001149163"/>
    </source>
</evidence>
<dbReference type="Proteomes" id="UP001149163">
    <property type="component" value="Unassembled WGS sequence"/>
</dbReference>
<evidence type="ECO:0000259" key="3">
    <source>
        <dbReference type="Pfam" id="PF00248"/>
    </source>
</evidence>
<dbReference type="Pfam" id="PF00248">
    <property type="entry name" value="Aldo_ket_red"/>
    <property type="match status" value="1"/>
</dbReference>